<accession>A0ACA9RSV1</accession>
<feature type="non-terminal residue" evidence="1">
    <location>
        <position position="1"/>
    </location>
</feature>
<gene>
    <name evidence="1" type="ORF">RPERSI_LOCUS22383</name>
</gene>
<feature type="non-terminal residue" evidence="1">
    <location>
        <position position="49"/>
    </location>
</feature>
<evidence type="ECO:0000313" key="1">
    <source>
        <dbReference type="EMBL" id="CAG8807407.1"/>
    </source>
</evidence>
<keyword evidence="2" id="KW-1185">Reference proteome</keyword>
<organism evidence="1 2">
    <name type="scientific">Racocetra persica</name>
    <dbReference type="NCBI Taxonomy" id="160502"/>
    <lineage>
        <taxon>Eukaryota</taxon>
        <taxon>Fungi</taxon>
        <taxon>Fungi incertae sedis</taxon>
        <taxon>Mucoromycota</taxon>
        <taxon>Glomeromycotina</taxon>
        <taxon>Glomeromycetes</taxon>
        <taxon>Diversisporales</taxon>
        <taxon>Gigasporaceae</taxon>
        <taxon>Racocetra</taxon>
    </lineage>
</organism>
<dbReference type="EMBL" id="CAJVQC010067659">
    <property type="protein sequence ID" value="CAG8807407.1"/>
    <property type="molecule type" value="Genomic_DNA"/>
</dbReference>
<comment type="caution">
    <text evidence="1">The sequence shown here is derived from an EMBL/GenBank/DDBJ whole genome shotgun (WGS) entry which is preliminary data.</text>
</comment>
<sequence>KLISICINEKQRVTVAKLMSSGTKSKADEINNELNKEKDKGDTINKQLS</sequence>
<reference evidence="1" key="1">
    <citation type="submission" date="2021-06" db="EMBL/GenBank/DDBJ databases">
        <authorList>
            <person name="Kallberg Y."/>
            <person name="Tangrot J."/>
            <person name="Rosling A."/>
        </authorList>
    </citation>
    <scope>NUCLEOTIDE SEQUENCE</scope>
    <source>
        <strain evidence="1">MA461A</strain>
    </source>
</reference>
<dbReference type="Proteomes" id="UP000789920">
    <property type="component" value="Unassembled WGS sequence"/>
</dbReference>
<proteinExistence type="predicted"/>
<name>A0ACA9RSV1_9GLOM</name>
<protein>
    <submittedName>
        <fullName evidence="1">26707_t:CDS:1</fullName>
    </submittedName>
</protein>
<evidence type="ECO:0000313" key="2">
    <source>
        <dbReference type="Proteomes" id="UP000789920"/>
    </source>
</evidence>